<evidence type="ECO:0000259" key="2">
    <source>
        <dbReference type="Pfam" id="PF12205"/>
    </source>
</evidence>
<proteinExistence type="predicted"/>
<dbReference type="InterPro" id="IPR039892">
    <property type="entry name" value="Spa2/Sph1"/>
</dbReference>
<dbReference type="InterPro" id="IPR022018">
    <property type="entry name" value="GIT1_C"/>
</dbReference>
<dbReference type="GO" id="GO:0036267">
    <property type="term" value="P:invasive filamentous growth"/>
    <property type="evidence" value="ECO:0007669"/>
    <property type="project" value="TreeGrafter"/>
</dbReference>
<dbReference type="eggNOG" id="ENOG502QS1N">
    <property type="taxonomic scope" value="Eukaryota"/>
</dbReference>
<dbReference type="GO" id="GO:0007121">
    <property type="term" value="P:bipolar cellular bud site selection"/>
    <property type="evidence" value="ECO:0007669"/>
    <property type="project" value="TreeGrafter"/>
</dbReference>
<dbReference type="GO" id="GO:0007124">
    <property type="term" value="P:pseudohyphal growth"/>
    <property type="evidence" value="ECO:0007669"/>
    <property type="project" value="TreeGrafter"/>
</dbReference>
<dbReference type="HOGENOM" id="CLU_1042062_0_0_1"/>
<organism evidence="4">
    <name type="scientific">Candida tenuis (strain ATCC 10573 / BCRC 21748 / CBS 615 / JCM 9827 / NBRC 10315 / NRRL Y-1498 / VKM Y-70)</name>
    <name type="common">Yeast</name>
    <name type="synonym">Yamadazyma tenuis</name>
    <dbReference type="NCBI Taxonomy" id="590646"/>
    <lineage>
        <taxon>Eukaryota</taxon>
        <taxon>Fungi</taxon>
        <taxon>Dikarya</taxon>
        <taxon>Ascomycota</taxon>
        <taxon>Saccharomycotina</taxon>
        <taxon>Pichiomycetes</taxon>
        <taxon>Debaryomycetaceae</taxon>
        <taxon>Yamadazyma</taxon>
    </lineage>
</organism>
<feature type="compositionally biased region" description="Basic and acidic residues" evidence="1">
    <location>
        <begin position="84"/>
        <end position="94"/>
    </location>
</feature>
<reference evidence="3 4" key="1">
    <citation type="journal article" date="2011" name="Proc. Natl. Acad. Sci. U.S.A.">
        <title>Comparative genomics of xylose-fermenting fungi for enhanced biofuel production.</title>
        <authorList>
            <person name="Wohlbach D.J."/>
            <person name="Kuo A."/>
            <person name="Sato T.K."/>
            <person name="Potts K.M."/>
            <person name="Salamov A.A."/>
            <person name="LaButti K.M."/>
            <person name="Sun H."/>
            <person name="Clum A."/>
            <person name="Pangilinan J.L."/>
            <person name="Lindquist E.A."/>
            <person name="Lucas S."/>
            <person name="Lapidus A."/>
            <person name="Jin M."/>
            <person name="Gunawan C."/>
            <person name="Balan V."/>
            <person name="Dale B.E."/>
            <person name="Jeffries T.W."/>
            <person name="Zinkel R."/>
            <person name="Barry K.W."/>
            <person name="Grigoriev I.V."/>
            <person name="Gasch A.P."/>
        </authorList>
    </citation>
    <scope>NUCLEOTIDE SEQUENCE [LARGE SCALE GENOMIC DNA]</scope>
    <source>
        <strain evidence="4">ATCC 10573 / BCRC 21748 / CBS 615 / JCM 9827 / NBRC 10315 / NRRL Y-1498 / VKM Y-70</strain>
    </source>
</reference>
<gene>
    <name evidence="3" type="ORF">CANTEDRAFT_112518</name>
</gene>
<dbReference type="GO" id="GO:0000131">
    <property type="term" value="C:incipient cellular bud site"/>
    <property type="evidence" value="ECO:0007669"/>
    <property type="project" value="TreeGrafter"/>
</dbReference>
<dbReference type="GO" id="GO:0043332">
    <property type="term" value="C:mating projection tip"/>
    <property type="evidence" value="ECO:0007669"/>
    <property type="project" value="TreeGrafter"/>
</dbReference>
<dbReference type="OrthoDB" id="5588096at2759"/>
<dbReference type="GO" id="GO:1902716">
    <property type="term" value="C:cell cortex of growing cell tip"/>
    <property type="evidence" value="ECO:0007669"/>
    <property type="project" value="TreeGrafter"/>
</dbReference>
<dbReference type="Proteomes" id="UP000000707">
    <property type="component" value="Unassembled WGS sequence"/>
</dbReference>
<dbReference type="AlphaFoldDB" id="G3AXL2"/>
<sequence>MDEDDDETRAPSSAASDGTIALEDQEPVIRKVQLTKPESSALKSAEIPPVQRVQKKKVTIDQPERAREERKEEDNDEDNDEDNEKTFQAKQRQEYRKSMAAASFNVDLFDIDDPDNTLTQVLLYLEHQTVEVINTIQVLLTAIRKPNATRGELSQKSRAVTEVIKQMTEATNTSMNQTRNAQLKEHGSWIVNSLEDCFHRMNILSKPSNDEKRDSEFADKSLKQRLAGNCHDIVRCTKELVKTVEEASLKEDIANLDARLRHSHDLA</sequence>
<feature type="domain" description="ARF GTPase-activating protein GIT1 C-terminal" evidence="2">
    <location>
        <begin position="124"/>
        <end position="244"/>
    </location>
</feature>
<dbReference type="GO" id="GO:0005826">
    <property type="term" value="C:actomyosin contractile ring"/>
    <property type="evidence" value="ECO:0007669"/>
    <property type="project" value="TreeGrafter"/>
</dbReference>
<feature type="compositionally biased region" description="Basic and acidic residues" evidence="1">
    <location>
        <begin position="58"/>
        <end position="73"/>
    </location>
</feature>
<dbReference type="GO" id="GO:0005935">
    <property type="term" value="C:cellular bud neck"/>
    <property type="evidence" value="ECO:0007669"/>
    <property type="project" value="TreeGrafter"/>
</dbReference>
<evidence type="ECO:0000313" key="3">
    <source>
        <dbReference type="EMBL" id="EGV65641.1"/>
    </source>
</evidence>
<dbReference type="PANTHER" id="PTHR21601:SF0">
    <property type="entry name" value="PROTEIN SPA2-RELATED"/>
    <property type="match status" value="1"/>
</dbReference>
<keyword evidence="4" id="KW-1185">Reference proteome</keyword>
<dbReference type="Gene3D" id="1.20.120.330">
    <property type="entry name" value="Nucleotidyltransferases domain 2"/>
    <property type="match status" value="1"/>
</dbReference>
<accession>G3AXL2</accession>
<dbReference type="STRING" id="590646.G3AXL2"/>
<dbReference type="PANTHER" id="PTHR21601">
    <property type="entry name" value="SPA2 PROTEIN"/>
    <property type="match status" value="1"/>
</dbReference>
<feature type="region of interest" description="Disordered" evidence="1">
    <location>
        <begin position="1"/>
        <end position="94"/>
    </location>
</feature>
<feature type="compositionally biased region" description="Acidic residues" evidence="1">
    <location>
        <begin position="74"/>
        <end position="83"/>
    </location>
</feature>
<protein>
    <recommendedName>
        <fullName evidence="2">ARF GTPase-activating protein GIT1 C-terminal domain-containing protein</fullName>
    </recommendedName>
</protein>
<evidence type="ECO:0000256" key="1">
    <source>
        <dbReference type="SAM" id="MobiDB-lite"/>
    </source>
</evidence>
<dbReference type="GO" id="GO:0005078">
    <property type="term" value="F:MAP-kinase scaffold activity"/>
    <property type="evidence" value="ECO:0007669"/>
    <property type="project" value="TreeGrafter"/>
</dbReference>
<dbReference type="Pfam" id="PF12205">
    <property type="entry name" value="GIT1_C"/>
    <property type="match status" value="1"/>
</dbReference>
<dbReference type="GO" id="GO:0005934">
    <property type="term" value="C:cellular bud tip"/>
    <property type="evidence" value="ECO:0007669"/>
    <property type="project" value="TreeGrafter"/>
</dbReference>
<name>G3AXL2_CANTC</name>
<dbReference type="EMBL" id="GL996512">
    <property type="protein sequence ID" value="EGV65641.1"/>
    <property type="molecule type" value="Genomic_DNA"/>
</dbReference>
<evidence type="ECO:0000313" key="4">
    <source>
        <dbReference type="Proteomes" id="UP000000707"/>
    </source>
</evidence>